<dbReference type="PANTHER" id="PTHR10903:SF184">
    <property type="entry name" value="GTP-BINDING PROTEIN A"/>
    <property type="match status" value="1"/>
</dbReference>
<dbReference type="PROSITE" id="PS51720">
    <property type="entry name" value="G_AIG1"/>
    <property type="match status" value="1"/>
</dbReference>
<dbReference type="FunFam" id="3.40.50.300:FF:000840">
    <property type="entry name" value="Immune-associated nucleotide-binding protein 9"/>
    <property type="match status" value="1"/>
</dbReference>
<name>A0A2U1KAU4_ARTAN</name>
<gene>
    <name evidence="5" type="ORF">CTI12_AA624400</name>
</gene>
<dbReference type="InterPro" id="IPR006703">
    <property type="entry name" value="G_AIG1"/>
</dbReference>
<dbReference type="Pfam" id="PF04548">
    <property type="entry name" value="AIG1"/>
    <property type="match status" value="1"/>
</dbReference>
<accession>A0A2U1KAU4</accession>
<evidence type="ECO:0000313" key="6">
    <source>
        <dbReference type="Proteomes" id="UP000245207"/>
    </source>
</evidence>
<dbReference type="GO" id="GO:0016787">
    <property type="term" value="F:hydrolase activity"/>
    <property type="evidence" value="ECO:0007669"/>
    <property type="project" value="UniProtKB-KW"/>
</dbReference>
<evidence type="ECO:0000259" key="4">
    <source>
        <dbReference type="PROSITE" id="PS51720"/>
    </source>
</evidence>
<dbReference type="InterPro" id="IPR045058">
    <property type="entry name" value="GIMA/IAN/Toc"/>
</dbReference>
<protein>
    <submittedName>
        <fullName evidence="5">P-loop containing nucleoside triphosphate hydrolase</fullName>
    </submittedName>
</protein>
<dbReference type="EMBL" id="PKPP01024880">
    <property type="protein sequence ID" value="PWA33881.1"/>
    <property type="molecule type" value="Genomic_DNA"/>
</dbReference>
<evidence type="ECO:0000313" key="5">
    <source>
        <dbReference type="EMBL" id="PWA33881.1"/>
    </source>
</evidence>
<dbReference type="CDD" id="cd01852">
    <property type="entry name" value="AIG1"/>
    <property type="match status" value="1"/>
</dbReference>
<proteinExistence type="inferred from homology"/>
<dbReference type="AlphaFoldDB" id="A0A2U1KAU4"/>
<dbReference type="Gene3D" id="3.40.50.300">
    <property type="entry name" value="P-loop containing nucleotide triphosphate hydrolases"/>
    <property type="match status" value="1"/>
</dbReference>
<comment type="similarity">
    <text evidence="1">Belongs to the TRAFAC class TrmE-Era-EngA-EngB-Septin-like GTPase superfamily. AIG1/Toc34/Toc159-like paraseptin GTPase family. IAN subfamily.</text>
</comment>
<comment type="caution">
    <text evidence="5">The sequence shown here is derived from an EMBL/GenBank/DDBJ whole genome shotgun (WGS) entry which is preliminary data.</text>
</comment>
<organism evidence="5 6">
    <name type="scientific">Artemisia annua</name>
    <name type="common">Sweet wormwood</name>
    <dbReference type="NCBI Taxonomy" id="35608"/>
    <lineage>
        <taxon>Eukaryota</taxon>
        <taxon>Viridiplantae</taxon>
        <taxon>Streptophyta</taxon>
        <taxon>Embryophyta</taxon>
        <taxon>Tracheophyta</taxon>
        <taxon>Spermatophyta</taxon>
        <taxon>Magnoliopsida</taxon>
        <taxon>eudicotyledons</taxon>
        <taxon>Gunneridae</taxon>
        <taxon>Pentapetalae</taxon>
        <taxon>asterids</taxon>
        <taxon>campanulids</taxon>
        <taxon>Asterales</taxon>
        <taxon>Asteraceae</taxon>
        <taxon>Asteroideae</taxon>
        <taxon>Anthemideae</taxon>
        <taxon>Artemisiinae</taxon>
        <taxon>Artemisia</taxon>
    </lineage>
</organism>
<dbReference type="SUPFAM" id="SSF52540">
    <property type="entry name" value="P-loop containing nucleoside triphosphate hydrolases"/>
    <property type="match status" value="1"/>
</dbReference>
<dbReference type="STRING" id="35608.A0A2U1KAU4"/>
<dbReference type="PANTHER" id="PTHR10903">
    <property type="entry name" value="GTPASE, IMAP FAMILY MEMBER-RELATED"/>
    <property type="match status" value="1"/>
</dbReference>
<reference evidence="5 6" key="1">
    <citation type="journal article" date="2018" name="Mol. Plant">
        <title>The genome of Artemisia annua provides insight into the evolution of Asteraceae family and artemisinin biosynthesis.</title>
        <authorList>
            <person name="Shen Q."/>
            <person name="Zhang L."/>
            <person name="Liao Z."/>
            <person name="Wang S."/>
            <person name="Yan T."/>
            <person name="Shi P."/>
            <person name="Liu M."/>
            <person name="Fu X."/>
            <person name="Pan Q."/>
            <person name="Wang Y."/>
            <person name="Lv Z."/>
            <person name="Lu X."/>
            <person name="Zhang F."/>
            <person name="Jiang W."/>
            <person name="Ma Y."/>
            <person name="Chen M."/>
            <person name="Hao X."/>
            <person name="Li L."/>
            <person name="Tang Y."/>
            <person name="Lv G."/>
            <person name="Zhou Y."/>
            <person name="Sun X."/>
            <person name="Brodelius P.E."/>
            <person name="Rose J.K.C."/>
            <person name="Tang K."/>
        </authorList>
    </citation>
    <scope>NUCLEOTIDE SEQUENCE [LARGE SCALE GENOMIC DNA]</scope>
    <source>
        <strain evidence="6">cv. Huhao1</strain>
        <tissue evidence="5">Leaf</tissue>
    </source>
</reference>
<keyword evidence="2" id="KW-0547">Nucleotide-binding</keyword>
<dbReference type="OrthoDB" id="8954335at2759"/>
<keyword evidence="6" id="KW-1185">Reference proteome</keyword>
<dbReference type="Proteomes" id="UP000245207">
    <property type="component" value="Unassembled WGS sequence"/>
</dbReference>
<dbReference type="GO" id="GO:0005525">
    <property type="term" value="F:GTP binding"/>
    <property type="evidence" value="ECO:0007669"/>
    <property type="project" value="UniProtKB-KW"/>
</dbReference>
<evidence type="ECO:0000256" key="1">
    <source>
        <dbReference type="ARBA" id="ARBA00008535"/>
    </source>
</evidence>
<evidence type="ECO:0000256" key="3">
    <source>
        <dbReference type="ARBA" id="ARBA00023134"/>
    </source>
</evidence>
<keyword evidence="5" id="KW-0378">Hydrolase</keyword>
<evidence type="ECO:0000256" key="2">
    <source>
        <dbReference type="ARBA" id="ARBA00022741"/>
    </source>
</evidence>
<dbReference type="InterPro" id="IPR027417">
    <property type="entry name" value="P-loop_NTPase"/>
</dbReference>
<sequence>MGGYMIEDDWENSSPITLVLVGRTGNGKSATGNSIVGSKKFESKRSCSGVTTTSKLKTTVLADGRVVNVIDTPGLFDSSIDFEFIGKEIVSCIDLARDGIHAVLVVFSVCNRFSEEEKSAISSLLTLFGRKIYDYIIVVFTGGDELEEEGKTLEDFLCGCQETLKETLRLCGNRYLLFDNKTKDETKRAIQVQNLLSIVNNVALNNGGRPYTNEMYTEFKKCKRESEEDEQDKQFKRIFEMVYGMQDSVTCF</sequence>
<keyword evidence="3" id="KW-0342">GTP-binding</keyword>
<feature type="domain" description="AIG1-type G" evidence="4">
    <location>
        <begin position="13"/>
        <end position="220"/>
    </location>
</feature>